<dbReference type="Gene3D" id="2.160.10.10">
    <property type="entry name" value="Hexapeptide repeat proteins"/>
    <property type="match status" value="1"/>
</dbReference>
<organism evidence="12 13">
    <name type="scientific">Candidatus Roizmanbacteria bacterium RIFCSPLOWO2_01_FULL_44_13</name>
    <dbReference type="NCBI Taxonomy" id="1802069"/>
    <lineage>
        <taxon>Bacteria</taxon>
        <taxon>Candidatus Roizmaniibacteriota</taxon>
    </lineage>
</organism>
<dbReference type="PANTHER" id="PTHR43584">
    <property type="entry name" value="NUCLEOTIDYL TRANSFERASE"/>
    <property type="match status" value="1"/>
</dbReference>
<comment type="pathway">
    <text evidence="1">Nucleotide-sugar biosynthesis; UDP-N-acetyl-alpha-D-glucosamine biosynthesis; N-acetyl-alpha-D-glucosamine 1-phosphate from alpha-D-glucosamine 6-phosphate (route II): step 2/2.</text>
</comment>
<keyword evidence="5" id="KW-0808">Transferase</keyword>
<dbReference type="GO" id="GO:0019134">
    <property type="term" value="F:glucosamine-1-phosphate N-acetyltransferase activity"/>
    <property type="evidence" value="ECO:0007669"/>
    <property type="project" value="UniProtKB-EC"/>
</dbReference>
<comment type="similarity">
    <text evidence="4">In the N-terminal section; belongs to the N-acetylglucosamine-1-phosphate uridyltransferase family.</text>
</comment>
<dbReference type="AlphaFoldDB" id="A0A1F7JBI8"/>
<evidence type="ECO:0000256" key="6">
    <source>
        <dbReference type="ARBA" id="ARBA00022695"/>
    </source>
</evidence>
<keyword evidence="8" id="KW-0012">Acyltransferase</keyword>
<evidence type="ECO:0000259" key="11">
    <source>
        <dbReference type="Pfam" id="PF00483"/>
    </source>
</evidence>
<evidence type="ECO:0000256" key="8">
    <source>
        <dbReference type="ARBA" id="ARBA00023315"/>
    </source>
</evidence>
<evidence type="ECO:0000256" key="3">
    <source>
        <dbReference type="ARBA" id="ARBA00007707"/>
    </source>
</evidence>
<evidence type="ECO:0000256" key="7">
    <source>
        <dbReference type="ARBA" id="ARBA00023268"/>
    </source>
</evidence>
<dbReference type="STRING" id="1802069.A2970_01580"/>
<comment type="catalytic activity">
    <reaction evidence="10">
        <text>N-acetyl-alpha-D-glucosamine 1-phosphate + UTP + H(+) = UDP-N-acetyl-alpha-D-glucosamine + diphosphate</text>
        <dbReference type="Rhea" id="RHEA:13509"/>
        <dbReference type="ChEBI" id="CHEBI:15378"/>
        <dbReference type="ChEBI" id="CHEBI:33019"/>
        <dbReference type="ChEBI" id="CHEBI:46398"/>
        <dbReference type="ChEBI" id="CHEBI:57705"/>
        <dbReference type="ChEBI" id="CHEBI:57776"/>
        <dbReference type="EC" id="2.7.7.23"/>
    </reaction>
</comment>
<evidence type="ECO:0000256" key="10">
    <source>
        <dbReference type="ARBA" id="ARBA00048493"/>
    </source>
</evidence>
<comment type="similarity">
    <text evidence="3">In the C-terminal section; belongs to the transferase hexapeptide repeat family.</text>
</comment>
<keyword evidence="7" id="KW-0511">Multifunctional enzyme</keyword>
<dbReference type="PANTHER" id="PTHR43584:SF8">
    <property type="entry name" value="N-ACETYLMURAMATE ALPHA-1-PHOSPHATE URIDYLYLTRANSFERASE"/>
    <property type="match status" value="1"/>
</dbReference>
<evidence type="ECO:0000256" key="1">
    <source>
        <dbReference type="ARBA" id="ARBA00005166"/>
    </source>
</evidence>
<dbReference type="SUPFAM" id="SSF51161">
    <property type="entry name" value="Trimeric LpxA-like enzymes"/>
    <property type="match status" value="1"/>
</dbReference>
<proteinExistence type="inferred from homology"/>
<evidence type="ECO:0000256" key="4">
    <source>
        <dbReference type="ARBA" id="ARBA00007947"/>
    </source>
</evidence>
<sequence length="422" mass="47191">MRKIKNVLILAGGESRRFWPLTDKSLFQFLGKPLILYQIEELKKYCENFTIVSHKDNALVFKRLVENREPKIQVIVQKEEYAGQAGAILSVKNHLAGETLIVNANDLLDYSILAKITSIPAPKNKIIFFGKKLNEYFPGGYFKFDEKDRLSQIIEKPEPDKRPSNIVKLVVDYFSDLNVLTKTIAEVKTKQNDHYEQAMTKLLASDYERDYFQYDGYWQSLKYPWHVLSMMKIIMSGIKKESIPGSCQVSKKAIVVGPVVFGENVKVGDFAKIVGPAYIGDNSIVGDYSLIRESQIGEDCLIGSLCEVARSSVGNRVMLHRNYIGDSVMDNESMMGAGAITANFRFDAASINSYISENKVDTGLGKLGAIIGRASKVGVNSAIIPGVKIGKNCLVAPCEVVRDDIDDNTYLIRGEERVNLYP</sequence>
<dbReference type="Pfam" id="PF00483">
    <property type="entry name" value="NTP_transferase"/>
    <property type="match status" value="1"/>
</dbReference>
<comment type="pathway">
    <text evidence="2">Nucleotide-sugar biosynthesis; UDP-N-acetyl-alpha-D-glucosamine biosynthesis; UDP-N-acetyl-alpha-D-glucosamine from N-acetyl-alpha-D-glucosamine 1-phosphate: step 1/1.</text>
</comment>
<comment type="catalytic activity">
    <reaction evidence="9">
        <text>alpha-D-glucosamine 1-phosphate + acetyl-CoA = N-acetyl-alpha-D-glucosamine 1-phosphate + CoA + H(+)</text>
        <dbReference type="Rhea" id="RHEA:13725"/>
        <dbReference type="ChEBI" id="CHEBI:15378"/>
        <dbReference type="ChEBI" id="CHEBI:57287"/>
        <dbReference type="ChEBI" id="CHEBI:57288"/>
        <dbReference type="ChEBI" id="CHEBI:57776"/>
        <dbReference type="ChEBI" id="CHEBI:58516"/>
        <dbReference type="EC" id="2.3.1.157"/>
    </reaction>
</comment>
<evidence type="ECO:0000313" key="13">
    <source>
        <dbReference type="Proteomes" id="UP000178857"/>
    </source>
</evidence>
<comment type="caution">
    <text evidence="12">The sequence shown here is derived from an EMBL/GenBank/DDBJ whole genome shotgun (WGS) entry which is preliminary data.</text>
</comment>
<reference evidence="12 13" key="1">
    <citation type="journal article" date="2016" name="Nat. Commun.">
        <title>Thousands of microbial genomes shed light on interconnected biogeochemical processes in an aquifer system.</title>
        <authorList>
            <person name="Anantharaman K."/>
            <person name="Brown C.T."/>
            <person name="Hug L.A."/>
            <person name="Sharon I."/>
            <person name="Castelle C.J."/>
            <person name="Probst A.J."/>
            <person name="Thomas B.C."/>
            <person name="Singh A."/>
            <person name="Wilkins M.J."/>
            <person name="Karaoz U."/>
            <person name="Brodie E.L."/>
            <person name="Williams K.H."/>
            <person name="Hubbard S.S."/>
            <person name="Banfield J.F."/>
        </authorList>
    </citation>
    <scope>NUCLEOTIDE SEQUENCE [LARGE SCALE GENOMIC DNA]</scope>
</reference>
<dbReference type="Pfam" id="PF00132">
    <property type="entry name" value="Hexapep"/>
    <property type="match status" value="1"/>
</dbReference>
<evidence type="ECO:0000256" key="5">
    <source>
        <dbReference type="ARBA" id="ARBA00022679"/>
    </source>
</evidence>
<dbReference type="EMBL" id="MGAT01000008">
    <property type="protein sequence ID" value="OGK52973.1"/>
    <property type="molecule type" value="Genomic_DNA"/>
</dbReference>
<dbReference type="InterPro" id="IPR029044">
    <property type="entry name" value="Nucleotide-diphossugar_trans"/>
</dbReference>
<dbReference type="InterPro" id="IPR050065">
    <property type="entry name" value="GlmU-like"/>
</dbReference>
<keyword evidence="6" id="KW-0548">Nucleotidyltransferase</keyword>
<evidence type="ECO:0000256" key="2">
    <source>
        <dbReference type="ARBA" id="ARBA00005208"/>
    </source>
</evidence>
<dbReference type="InterPro" id="IPR011004">
    <property type="entry name" value="Trimer_LpxA-like_sf"/>
</dbReference>
<dbReference type="GO" id="GO:0003977">
    <property type="term" value="F:UDP-N-acetylglucosamine diphosphorylase activity"/>
    <property type="evidence" value="ECO:0007669"/>
    <property type="project" value="UniProtKB-EC"/>
</dbReference>
<protein>
    <recommendedName>
        <fullName evidence="11">Nucleotidyl transferase domain-containing protein</fullName>
    </recommendedName>
</protein>
<feature type="domain" description="Nucleotidyl transferase" evidence="11">
    <location>
        <begin position="8"/>
        <end position="219"/>
    </location>
</feature>
<dbReference type="Gene3D" id="3.90.550.10">
    <property type="entry name" value="Spore Coat Polysaccharide Biosynthesis Protein SpsA, Chain A"/>
    <property type="match status" value="1"/>
</dbReference>
<dbReference type="SUPFAM" id="SSF53448">
    <property type="entry name" value="Nucleotide-diphospho-sugar transferases"/>
    <property type="match status" value="1"/>
</dbReference>
<evidence type="ECO:0000256" key="9">
    <source>
        <dbReference type="ARBA" id="ARBA00048247"/>
    </source>
</evidence>
<accession>A0A1F7JBI8</accession>
<dbReference type="InterPro" id="IPR001451">
    <property type="entry name" value="Hexapep"/>
</dbReference>
<dbReference type="InterPro" id="IPR005835">
    <property type="entry name" value="NTP_transferase_dom"/>
</dbReference>
<evidence type="ECO:0000313" key="12">
    <source>
        <dbReference type="EMBL" id="OGK52973.1"/>
    </source>
</evidence>
<name>A0A1F7JBI8_9BACT</name>
<dbReference type="Proteomes" id="UP000178857">
    <property type="component" value="Unassembled WGS sequence"/>
</dbReference>
<gene>
    <name evidence="12" type="ORF">A2970_01580</name>
</gene>